<feature type="transmembrane region" description="Helical" evidence="8">
    <location>
        <begin position="613"/>
        <end position="631"/>
    </location>
</feature>
<keyword evidence="5 8" id="KW-1133">Transmembrane helix</keyword>
<keyword evidence="3" id="KW-1003">Cell membrane</keyword>
<feature type="compositionally biased region" description="Basic and acidic residues" evidence="9">
    <location>
        <begin position="692"/>
        <end position="705"/>
    </location>
</feature>
<dbReference type="CDD" id="cd17403">
    <property type="entry name" value="MFS_SLCO4_OATP4"/>
    <property type="match status" value="1"/>
</dbReference>
<feature type="transmembrane region" description="Helical" evidence="8">
    <location>
        <begin position="664"/>
        <end position="687"/>
    </location>
</feature>
<dbReference type="Pfam" id="PF03137">
    <property type="entry name" value="OATP"/>
    <property type="match status" value="1"/>
</dbReference>
<keyword evidence="6 8" id="KW-0472">Membrane</keyword>
<feature type="transmembrane region" description="Helical" evidence="8">
    <location>
        <begin position="568"/>
        <end position="592"/>
    </location>
</feature>
<dbReference type="GO" id="GO:0016323">
    <property type="term" value="C:basolateral plasma membrane"/>
    <property type="evidence" value="ECO:0007669"/>
    <property type="project" value="TreeGrafter"/>
</dbReference>
<keyword evidence="13" id="KW-1185">Reference proteome</keyword>
<comment type="similarity">
    <text evidence="2 8">Belongs to the organo anion transporter (TC 2.A.60) family.</text>
</comment>
<feature type="compositionally biased region" description="Polar residues" evidence="9">
    <location>
        <begin position="706"/>
        <end position="718"/>
    </location>
</feature>
<comment type="subcellular location">
    <subcellularLocation>
        <location evidence="1 8">Cell membrane</location>
        <topology evidence="1 8">Multi-pass membrane protein</topology>
    </subcellularLocation>
</comment>
<feature type="transmembrane region" description="Helical" evidence="8">
    <location>
        <begin position="150"/>
        <end position="170"/>
    </location>
</feature>
<evidence type="ECO:0000313" key="13">
    <source>
        <dbReference type="Proteomes" id="UP000749559"/>
    </source>
</evidence>
<dbReference type="InterPro" id="IPR036058">
    <property type="entry name" value="Kazal_dom_sf"/>
</dbReference>
<evidence type="ECO:0000256" key="9">
    <source>
        <dbReference type="SAM" id="MobiDB-lite"/>
    </source>
</evidence>
<evidence type="ECO:0000256" key="7">
    <source>
        <dbReference type="ARBA" id="ARBA00023157"/>
    </source>
</evidence>
<proteinExistence type="inferred from homology"/>
<feature type="region of interest" description="Disordered" evidence="9">
    <location>
        <begin position="692"/>
        <end position="737"/>
    </location>
</feature>
<dbReference type="SUPFAM" id="SSF100895">
    <property type="entry name" value="Kazal-type serine protease inhibitors"/>
    <property type="match status" value="1"/>
</dbReference>
<dbReference type="PANTHER" id="PTHR11388:SF100">
    <property type="entry name" value="SOLUTE CARRIER ORGANIC ANION TRANSPORTER FAMILY MEMBER 4A1"/>
    <property type="match status" value="1"/>
</dbReference>
<evidence type="ECO:0000256" key="4">
    <source>
        <dbReference type="ARBA" id="ARBA00022692"/>
    </source>
</evidence>
<dbReference type="InterPro" id="IPR002350">
    <property type="entry name" value="Kazal_dom"/>
</dbReference>
<sequence length="737" mass="79590">MAKQKLRYSSLNKMAANPVENGVSGHSNSDAFLREPYVESRHNNGSVKSNSLSPEEEGDETCGWGRCQPTGCQRLRNAKLMLFCLCWAGAIQGLVVNGLVSVVISTIERRFDLSSTETGIIASSYDIMSVLCLIPVSYFGGRPSGHKPMWLGGGMILLALGSFIFALPHFTTSIYKYETVADNVCLDDDAFFSSNSTTSASTESLSMYRLVFVLGQLFHGAGAAPLYTLGVTYLDENLKAKVAPVYIGLFYALAIVGPAVGYVAGSQLLGIWTDVGATTLSSITIEPGDPKWVGCWWMGFLISGVLALAIALPLCGFPKSLPGSAQIRAEKVSEVYKGSESATSQPGFGMSIKDFPVSLKILLTNPTFMFLCLSGATEALLVSGFTAFIPKFIESQFSISASWAGMLVGFATIPAGGGGTLFGGYLVKKLKLKCRGIIKMCCITSSISLLLLLIFFIQCNDIPFSGINTSYNNGMSEFSPEDINLNSTCNTGCNCVRERYNPVCGSNKKMYFSPCYAGCTAIKEGSKQSDLLTYLNCSCLATSNSSLTLSSGNITTEVTEGKCASDCIMLYVFLPVFALIIFFTFMTTMPALSCTLRCVAEEQRSFALGIQWILIRCLGSIPGPILLGALIDQTCLLWQKASDESPTAGEGSCYIYNNGNMSTYLMVTSLIGKALTLIFIILALVLYKAPKDSSPAKKDIDRDEPTSMTNLSEPSPNHQKYRIKRDLNEENANVMKL</sequence>
<dbReference type="InterPro" id="IPR020846">
    <property type="entry name" value="MFS_dom"/>
</dbReference>
<feature type="compositionally biased region" description="Polar residues" evidence="9">
    <location>
        <begin position="43"/>
        <end position="53"/>
    </location>
</feature>
<dbReference type="PANTHER" id="PTHR11388">
    <property type="entry name" value="ORGANIC ANION TRANSPORTER"/>
    <property type="match status" value="1"/>
</dbReference>
<evidence type="ECO:0000256" key="2">
    <source>
        <dbReference type="ARBA" id="ARBA00009657"/>
    </source>
</evidence>
<dbReference type="EMBL" id="CAIIXF020000001">
    <property type="protein sequence ID" value="CAH1775632.1"/>
    <property type="molecule type" value="Genomic_DNA"/>
</dbReference>
<feature type="transmembrane region" description="Helical" evidence="8">
    <location>
        <begin position="368"/>
        <end position="389"/>
    </location>
</feature>
<evidence type="ECO:0000256" key="1">
    <source>
        <dbReference type="ARBA" id="ARBA00004651"/>
    </source>
</evidence>
<dbReference type="GO" id="GO:0006811">
    <property type="term" value="P:monoatomic ion transport"/>
    <property type="evidence" value="ECO:0007669"/>
    <property type="project" value="UniProtKB-KW"/>
</dbReference>
<name>A0A8S4N3I8_OWEFU</name>
<feature type="transmembrane region" description="Helical" evidence="8">
    <location>
        <begin position="80"/>
        <end position="107"/>
    </location>
</feature>
<dbReference type="InterPro" id="IPR036259">
    <property type="entry name" value="MFS_trans_sf"/>
</dbReference>
<dbReference type="Proteomes" id="UP000749559">
    <property type="component" value="Unassembled WGS sequence"/>
</dbReference>
<organism evidence="12 13">
    <name type="scientific">Owenia fusiformis</name>
    <name type="common">Polychaete worm</name>
    <dbReference type="NCBI Taxonomy" id="6347"/>
    <lineage>
        <taxon>Eukaryota</taxon>
        <taxon>Metazoa</taxon>
        <taxon>Spiralia</taxon>
        <taxon>Lophotrochozoa</taxon>
        <taxon>Annelida</taxon>
        <taxon>Polychaeta</taxon>
        <taxon>Sedentaria</taxon>
        <taxon>Canalipalpata</taxon>
        <taxon>Sabellida</taxon>
        <taxon>Oweniida</taxon>
        <taxon>Oweniidae</taxon>
        <taxon>Owenia</taxon>
    </lineage>
</organism>
<feature type="transmembrane region" description="Helical" evidence="8">
    <location>
        <begin position="210"/>
        <end position="233"/>
    </location>
</feature>
<dbReference type="PROSITE" id="PS51465">
    <property type="entry name" value="KAZAL_2"/>
    <property type="match status" value="1"/>
</dbReference>
<accession>A0A8S4N3I8</accession>
<dbReference type="Pfam" id="PF07648">
    <property type="entry name" value="Kazal_2"/>
    <property type="match status" value="1"/>
</dbReference>
<evidence type="ECO:0000259" key="11">
    <source>
        <dbReference type="PROSITE" id="PS51465"/>
    </source>
</evidence>
<dbReference type="InterPro" id="IPR004156">
    <property type="entry name" value="OATP"/>
</dbReference>
<feature type="domain" description="Kazal-like" evidence="11">
    <location>
        <begin position="483"/>
        <end position="538"/>
    </location>
</feature>
<evidence type="ECO:0000256" key="5">
    <source>
        <dbReference type="ARBA" id="ARBA00022989"/>
    </source>
</evidence>
<comment type="caution">
    <text evidence="12">The sequence shown here is derived from an EMBL/GenBank/DDBJ whole genome shotgun (WGS) entry which is preliminary data.</text>
</comment>
<evidence type="ECO:0000256" key="6">
    <source>
        <dbReference type="ARBA" id="ARBA00023136"/>
    </source>
</evidence>
<feature type="transmembrane region" description="Helical" evidence="8">
    <location>
        <begin position="437"/>
        <end position="457"/>
    </location>
</feature>
<keyword evidence="8" id="KW-0813">Transport</keyword>
<feature type="transmembrane region" description="Helical" evidence="8">
    <location>
        <begin position="401"/>
        <end position="425"/>
    </location>
</feature>
<dbReference type="Gene3D" id="1.20.1250.20">
    <property type="entry name" value="MFS general substrate transporter like domains"/>
    <property type="match status" value="1"/>
</dbReference>
<feature type="transmembrane region" description="Helical" evidence="8">
    <location>
        <begin position="296"/>
        <end position="317"/>
    </location>
</feature>
<gene>
    <name evidence="12" type="ORF">OFUS_LOCUS2914</name>
</gene>
<keyword evidence="4 8" id="KW-0812">Transmembrane</keyword>
<dbReference type="GO" id="GO:0015347">
    <property type="term" value="F:sodium-independent organic anion transmembrane transporter activity"/>
    <property type="evidence" value="ECO:0007669"/>
    <property type="project" value="TreeGrafter"/>
</dbReference>
<keyword evidence="8" id="KW-0406">Ion transport</keyword>
<feature type="transmembrane region" description="Helical" evidence="8">
    <location>
        <begin position="119"/>
        <end position="138"/>
    </location>
</feature>
<evidence type="ECO:0000259" key="10">
    <source>
        <dbReference type="PROSITE" id="PS50850"/>
    </source>
</evidence>
<dbReference type="GO" id="GO:0043252">
    <property type="term" value="P:sodium-independent organic anion transport"/>
    <property type="evidence" value="ECO:0007669"/>
    <property type="project" value="TreeGrafter"/>
</dbReference>
<evidence type="ECO:0000256" key="3">
    <source>
        <dbReference type="ARBA" id="ARBA00022475"/>
    </source>
</evidence>
<reference evidence="12" key="1">
    <citation type="submission" date="2022-03" db="EMBL/GenBank/DDBJ databases">
        <authorList>
            <person name="Martin C."/>
        </authorList>
    </citation>
    <scope>NUCLEOTIDE SEQUENCE</scope>
</reference>
<feature type="region of interest" description="Disordered" evidence="9">
    <location>
        <begin position="40"/>
        <end position="60"/>
    </location>
</feature>
<keyword evidence="7" id="KW-1015">Disulfide bond</keyword>
<feature type="transmembrane region" description="Helical" evidence="8">
    <location>
        <begin position="245"/>
        <end position="264"/>
    </location>
</feature>
<dbReference type="OrthoDB" id="5062115at2759"/>
<dbReference type="NCBIfam" id="TIGR00805">
    <property type="entry name" value="oat"/>
    <property type="match status" value="1"/>
</dbReference>
<dbReference type="AlphaFoldDB" id="A0A8S4N3I8"/>
<feature type="domain" description="Major facilitator superfamily (MFS) profile" evidence="10">
    <location>
        <begin position="81"/>
        <end position="691"/>
    </location>
</feature>
<protein>
    <recommendedName>
        <fullName evidence="8">Solute carrier organic anion transporter family member</fullName>
    </recommendedName>
</protein>
<dbReference type="PROSITE" id="PS50850">
    <property type="entry name" value="MFS"/>
    <property type="match status" value="1"/>
</dbReference>
<dbReference type="SUPFAM" id="SSF103473">
    <property type="entry name" value="MFS general substrate transporter"/>
    <property type="match status" value="1"/>
</dbReference>
<evidence type="ECO:0000313" key="12">
    <source>
        <dbReference type="EMBL" id="CAH1775632.1"/>
    </source>
</evidence>
<evidence type="ECO:0000256" key="8">
    <source>
        <dbReference type="RuleBase" id="RU362056"/>
    </source>
</evidence>